<keyword evidence="1" id="KW-0175">Coiled coil</keyword>
<dbReference type="InterPro" id="IPR056199">
    <property type="entry name" value="SPEF2_C"/>
</dbReference>
<feature type="region of interest" description="Disordered" evidence="2">
    <location>
        <begin position="1484"/>
        <end position="1639"/>
    </location>
</feature>
<dbReference type="GeneID" id="106666472"/>
<dbReference type="PANTHER" id="PTHR14919:SF0">
    <property type="entry name" value="SPERM FLAGELLAR PROTEIN 2"/>
    <property type="match status" value="1"/>
</dbReference>
<organism evidence="5 6">
    <name type="scientific">Cimex lectularius</name>
    <name type="common">Bed bug</name>
    <name type="synonym">Acanthia lectularia</name>
    <dbReference type="NCBI Taxonomy" id="79782"/>
    <lineage>
        <taxon>Eukaryota</taxon>
        <taxon>Metazoa</taxon>
        <taxon>Ecdysozoa</taxon>
        <taxon>Arthropoda</taxon>
        <taxon>Hexapoda</taxon>
        <taxon>Insecta</taxon>
        <taxon>Pterygota</taxon>
        <taxon>Neoptera</taxon>
        <taxon>Paraneoptera</taxon>
        <taxon>Hemiptera</taxon>
        <taxon>Heteroptera</taxon>
        <taxon>Panheteroptera</taxon>
        <taxon>Cimicomorpha</taxon>
        <taxon>Cimicidae</taxon>
        <taxon>Cimex</taxon>
    </lineage>
</organism>
<dbReference type="Pfam" id="PF24082">
    <property type="entry name" value="SPEF2_C"/>
    <property type="match status" value="1"/>
</dbReference>
<dbReference type="InterPro" id="IPR052634">
    <property type="entry name" value="Sperm_flagellar-bone_growth"/>
</dbReference>
<dbReference type="OrthoDB" id="62528at2759"/>
<feature type="coiled-coil region" evidence="1">
    <location>
        <begin position="156"/>
        <end position="183"/>
    </location>
</feature>
<feature type="compositionally biased region" description="Basic residues" evidence="2">
    <location>
        <begin position="1517"/>
        <end position="1530"/>
    </location>
</feature>
<feature type="domain" description="CPC1/SPEF2" evidence="3">
    <location>
        <begin position="294"/>
        <end position="421"/>
    </location>
</feature>
<keyword evidence="6" id="KW-1185">Reference proteome</keyword>
<evidence type="ECO:0000259" key="4">
    <source>
        <dbReference type="Pfam" id="PF24082"/>
    </source>
</evidence>
<dbReference type="Gene3D" id="3.40.50.300">
    <property type="entry name" value="P-loop containing nucleotide triphosphate hydrolases"/>
    <property type="match status" value="1"/>
</dbReference>
<evidence type="ECO:0000256" key="2">
    <source>
        <dbReference type="SAM" id="MobiDB-lite"/>
    </source>
</evidence>
<dbReference type="EnsemblMetazoa" id="XM_024229083.1">
    <property type="protein sequence ID" value="XP_024084851.1"/>
    <property type="gene ID" value="LOC106666472"/>
</dbReference>
<dbReference type="InterPro" id="IPR054517">
    <property type="entry name" value="SPEF2_D5"/>
</dbReference>
<dbReference type="Proteomes" id="UP000494040">
    <property type="component" value="Unassembled WGS sequence"/>
</dbReference>
<dbReference type="InterPro" id="IPR027417">
    <property type="entry name" value="P-loop_NTPase"/>
</dbReference>
<dbReference type="RefSeq" id="XP_024084851.1">
    <property type="nucleotide sequence ID" value="XM_024229083.1"/>
</dbReference>
<sequence>MAQKVEDWIKKRVGLCLLLNSNTVGEKLYSGYVFYHLLRSYNVLSPESIAEPKKFCSAYDAKNNLNNLVPWLKLIGVNPSSRFLDQVSRKEKKHCVKLLLNIYRRLEDSNCIHLITNQMHNQILTKTTGKFKVKKNLKQLPLFAFKQKINHLEIPLITHQQIIKRYKELKKKQEEEFNEQVRVRRLKMAERNKSVQLVIPKFAKKFEPKSIEGGNGNDPIRAFVDSCDDRNLSQELFLNCTPQEHVNYLRQKKVNFFSNELLRLKMQNMLLHDMWTEILATSERDFEAFFEERLRQQSECEKNLCLRLARTNCNYKSFFEQKQLINDVPETEEGYWKRQSIIQKRENDDNNERMRLLELHRRFKEDKSKKRGKFMGETCEDIVTDLIDLAIYQFETFKSAGVSPSKSAIADYNGLFYKGVPFYGFPDATIIETSHGRINREEYITNRMTYKDIRQIENVSVRDRVAEEVLNNFHAKSYLDCTGLWNLGNCGMDHFRENVSIHGFVINRLLEFKYPFPPQPQPPKFTHFKIRTYLRNFHDQNFINRLSALLKKFRVVVVRLNDAVNYCLKVYKKEKHITPFGRTLLPEVLQNDLTAASSDFVAPSLAEVPSEVMAVGMDSKKARYFRTRLAHHKAIQCPSIEDLNKRFKHSMPALLGKIAFETLNRGELLDEVLAVKMMVEYLKTLTQEEGFVLVDFPNSVSQAALLEFLITGVPVDINFPMEYDDKEMIFHEMEPPLSVDSRLLVDFENKFSYYINEKTFAALDKFLPFFYKTKKVKKSKQVEEEEEEESSEVQSGSAPKVAGKRKISKTLILRKSFSTKTIEPEQPVIDNDYYYVPIYQEREKDIESEEPSISLQDLMTFRKSKILPRTKQGISPQGEQKFFFQSCITNLKEKAGKKNSEKKCSSIFRDLLPPIKKPIIDGPVSFLSILGKNFESNTRASGSKTLNSSRKASTVFEIPLKPVHRTEVFQFPTEKSSQYLLIDKEKTKTWNELPSPLILFKNCNIPITFVKVHGNIPIKSIARLILKEPEEKTHLLRRNSADLFESGPLKASTVKKKHFRSYSDIDVLKRQIHETPNEMAKKKLLEPVEAEPVKTFTKTARKKSSIVDQRIIQETAAAKINKQVATTDKSMTTRKSVVKSDRRQSKKGATAKSRKSSMGRRESKSSKTDSTKKSSIVKGEAPKIDESVESFKYTGIKPGEDGWIYHVQPIPDKLQVALATIWEVVEHVYLRNLHSVLEIIKLYRQKMSPLRIGIKNMMKEFLEIPDDKLNMVNNFQLMVNAIDNDFRRDAQLKVELHYRVKELQEILNDLTIQKYENAKKDMKTLLPEGWETAFCYPIINNYYDVMQIECDRYVDTLNIFNDYYTAMLMGRLDESKLEKITLSKLVTPAVPLQEYKSETLTETESDIVLRKTRKRKQRQSTIIFEEDLAIGTSPVTISNSMLQVAIEGTLVDLMVKARQTQTRLNEVINDENMGKDLRILLQTKEKAERGSKQKAAPTRPTSKRRQSTKTSTSERRQSRKKSTGGRRQSQKHSGGGDRRQSAKKSITGGGRRQSSKKSITGGARRQSSKKSITGGARRQSSKKSISGGARRQSSKKSISGGGRRQSSKKSIAGGGRRQSRKQSTGGRKGKKRGSKDIGSHRLSLQKDFDEIDFIKMEWKAAVQNELDRLAVRLKLVDCRIKEEVNDLFKFSIEAAEFFRNEIKMRYDRELRAVEDLCLVFKAAIEDETPIQPLMILDKGKFYIDRSNLLFPDRSPPPPQSLEEVKSDIKFTIKQLEGLLTKFNFISPYSMVQESFISIIEDLVLESSNIEFSYLPAKWSKLRRADVEAIVNIVFGNPGIIQWKDFILFNLDIPMPKLVDLLELRDRYMEIDTEGYETITFEQYMNVPLWFDRDFGETIYEDLRMALAKELLFKIFQVSPNEMNYSNMLLAFCKDEDVFEGFMMALILVGSRQIVQNQACYQVPYIPHVEGNIVVNQLMKEYSKQLNRAIDEVEVKVLSKHRNDLLYGSYFNEYLITEEILKTSNDRTFSTDSLAEETTTCKTDGIVYLPDVALTGIYIDGRWKVCVPYNLALTLFISGIHSYGISQDHLHRQLDMERRLKFLYDLKGKDGYIKAHNLADNDIFKEMFETVHTYKWSDISELVERCITQIEAEMAFTPAAE</sequence>
<feature type="region of interest" description="Disordered" evidence="2">
    <location>
        <begin position="1122"/>
        <end position="1179"/>
    </location>
</feature>
<accession>A0A8I6SSJ7</accession>
<feature type="compositionally biased region" description="Basic and acidic residues" evidence="2">
    <location>
        <begin position="1159"/>
        <end position="1172"/>
    </location>
</feature>
<evidence type="ECO:0000313" key="6">
    <source>
        <dbReference type="Proteomes" id="UP000494040"/>
    </source>
</evidence>
<evidence type="ECO:0008006" key="7">
    <source>
        <dbReference type="Google" id="ProtNLM"/>
    </source>
</evidence>
<dbReference type="KEGG" id="clec:106666472"/>
<reference evidence="5" key="1">
    <citation type="submission" date="2022-01" db="UniProtKB">
        <authorList>
            <consortium name="EnsemblMetazoa"/>
        </authorList>
    </citation>
    <scope>IDENTIFICATION</scope>
</reference>
<feature type="compositionally biased region" description="Polar residues" evidence="2">
    <location>
        <begin position="1123"/>
        <end position="1135"/>
    </location>
</feature>
<dbReference type="PANTHER" id="PTHR14919">
    <property type="entry name" value="KPL2-RELATED"/>
    <property type="match status" value="1"/>
</dbReference>
<evidence type="ECO:0000256" key="1">
    <source>
        <dbReference type="SAM" id="Coils"/>
    </source>
</evidence>
<proteinExistence type="predicted"/>
<dbReference type="Pfam" id="PF22946">
    <property type="entry name" value="SPEF2_D5"/>
    <property type="match status" value="1"/>
</dbReference>
<evidence type="ECO:0000313" key="5">
    <source>
        <dbReference type="EnsemblMetazoa" id="XP_024084851.1"/>
    </source>
</evidence>
<protein>
    <recommendedName>
        <fullName evidence="7">Calponin-homology (CH) domain-containing protein</fullName>
    </recommendedName>
</protein>
<name>A0A8I6SSJ7_CIMLE</name>
<feature type="domain" description="SPEF2 C-terminal" evidence="4">
    <location>
        <begin position="1769"/>
        <end position="1953"/>
    </location>
</feature>
<dbReference type="CDD" id="cd00014">
    <property type="entry name" value="CH_SF"/>
    <property type="match status" value="1"/>
</dbReference>
<evidence type="ECO:0000259" key="3">
    <source>
        <dbReference type="Pfam" id="PF22946"/>
    </source>
</evidence>